<proteinExistence type="predicted"/>
<gene>
    <name evidence="3" type="ORF">SAMN05192585_102103</name>
</gene>
<feature type="transmembrane region" description="Helical" evidence="1">
    <location>
        <begin position="257"/>
        <end position="281"/>
    </location>
</feature>
<protein>
    <submittedName>
        <fullName evidence="3">Zinc-ribbon domain-containing protein</fullName>
    </submittedName>
</protein>
<name>A0A1G9URM3_9FIRM</name>
<sequence>MMKEQVIGEILGSMAQLKLPFARGGGTDLSVHTEFVDAAWGTGSYKIDYEAAIFADEVSQTVYLYERTTELGSGVSFGGGGSEEYLQSGSSVYRKVKNVQFGPDGKVYEYTLNMGAIPQAVKDAAKKYGWQFKQVLSKEKAMYPVGYIPPIPTPEPPAIPAAAQAPAAQSRCFCSGCGASLPEGAVFCGRCGKPVNSAAPAARPTAPPPPPTPYQAVPQYAPVRPQTTVQTVPLQYTQPVYAGVPAQQVKKKNTGCIIAAAVTGGVVVVLVIIGIIIAVLLSKGGVNLSTANISEAYMASSIDTYTAEPITKTNVFSEYDTVIYATARMQNVPKGTKATAVWHYMNTGEDVSSEELELSDDGWIYFYIDSDTGFSTGEYYVDLLVNGEIVKTLTFTVG</sequence>
<dbReference type="InterPro" id="IPR026870">
    <property type="entry name" value="Zinc_ribbon_dom"/>
</dbReference>
<organism evidence="3 4">
    <name type="scientific">Acetanaerobacterium elongatum</name>
    <dbReference type="NCBI Taxonomy" id="258515"/>
    <lineage>
        <taxon>Bacteria</taxon>
        <taxon>Bacillati</taxon>
        <taxon>Bacillota</taxon>
        <taxon>Clostridia</taxon>
        <taxon>Eubacteriales</taxon>
        <taxon>Oscillospiraceae</taxon>
        <taxon>Acetanaerobacterium</taxon>
    </lineage>
</organism>
<feature type="domain" description="Zinc-ribbon" evidence="2">
    <location>
        <begin position="173"/>
        <end position="195"/>
    </location>
</feature>
<evidence type="ECO:0000313" key="4">
    <source>
        <dbReference type="Proteomes" id="UP000199182"/>
    </source>
</evidence>
<accession>A0A1G9URM3</accession>
<reference evidence="3 4" key="1">
    <citation type="submission" date="2016-10" db="EMBL/GenBank/DDBJ databases">
        <authorList>
            <person name="de Groot N.N."/>
        </authorList>
    </citation>
    <scope>NUCLEOTIDE SEQUENCE [LARGE SCALE GENOMIC DNA]</scope>
    <source>
        <strain evidence="3 4">CGMCC 1.5012</strain>
    </source>
</reference>
<keyword evidence="1" id="KW-1133">Transmembrane helix</keyword>
<keyword evidence="4" id="KW-1185">Reference proteome</keyword>
<dbReference type="OrthoDB" id="3254248at2"/>
<evidence type="ECO:0000313" key="3">
    <source>
        <dbReference type="EMBL" id="SDM62608.1"/>
    </source>
</evidence>
<dbReference type="AlphaFoldDB" id="A0A1G9URM3"/>
<keyword evidence="1" id="KW-0472">Membrane</keyword>
<evidence type="ECO:0000256" key="1">
    <source>
        <dbReference type="SAM" id="Phobius"/>
    </source>
</evidence>
<dbReference type="Pfam" id="PF13240">
    <property type="entry name" value="Zn_Ribbon_1"/>
    <property type="match status" value="1"/>
</dbReference>
<keyword evidence="1" id="KW-0812">Transmembrane</keyword>
<dbReference type="RefSeq" id="WP_143008011.1">
    <property type="nucleotide sequence ID" value="NZ_FNID01000002.1"/>
</dbReference>
<dbReference type="STRING" id="258515.SAMN05192585_102103"/>
<dbReference type="EMBL" id="FNID01000002">
    <property type="protein sequence ID" value="SDM62608.1"/>
    <property type="molecule type" value="Genomic_DNA"/>
</dbReference>
<evidence type="ECO:0000259" key="2">
    <source>
        <dbReference type="Pfam" id="PF13240"/>
    </source>
</evidence>
<dbReference type="Proteomes" id="UP000199182">
    <property type="component" value="Unassembled WGS sequence"/>
</dbReference>